<organism evidence="13 14">
    <name type="scientific">Crassostrea virginica</name>
    <name type="common">Eastern oyster</name>
    <dbReference type="NCBI Taxonomy" id="6565"/>
    <lineage>
        <taxon>Eukaryota</taxon>
        <taxon>Metazoa</taxon>
        <taxon>Spiralia</taxon>
        <taxon>Lophotrochozoa</taxon>
        <taxon>Mollusca</taxon>
        <taxon>Bivalvia</taxon>
        <taxon>Autobranchia</taxon>
        <taxon>Pteriomorphia</taxon>
        <taxon>Ostreida</taxon>
        <taxon>Ostreoidea</taxon>
        <taxon>Ostreidae</taxon>
        <taxon>Crassostrea</taxon>
    </lineage>
</organism>
<evidence type="ECO:0000256" key="8">
    <source>
        <dbReference type="ARBA" id="ARBA00022842"/>
    </source>
</evidence>
<keyword evidence="11" id="KW-0732">Signal</keyword>
<name>A0A8B8E7J8_CRAVI</name>
<dbReference type="PANTHER" id="PTHR15822">
    <property type="entry name" value="TRAF AND TNF RECEPTOR-ASSOCIATED PROTEIN"/>
    <property type="match status" value="1"/>
</dbReference>
<reference evidence="14" key="1">
    <citation type="submission" date="2025-08" db="UniProtKB">
        <authorList>
            <consortium name="RefSeq"/>
        </authorList>
    </citation>
    <scope>IDENTIFICATION</scope>
    <source>
        <tissue evidence="14">Whole sample</tissue>
    </source>
</reference>
<proteinExistence type="predicted"/>
<evidence type="ECO:0000256" key="4">
    <source>
        <dbReference type="ARBA" id="ARBA00022722"/>
    </source>
</evidence>
<evidence type="ECO:0000256" key="2">
    <source>
        <dbReference type="ARBA" id="ARBA00001946"/>
    </source>
</evidence>
<dbReference type="RefSeq" id="XP_022335421.1">
    <property type="nucleotide sequence ID" value="XM_022479713.1"/>
</dbReference>
<keyword evidence="8" id="KW-0460">Magnesium</keyword>
<dbReference type="SUPFAM" id="SSF56219">
    <property type="entry name" value="DNase I-like"/>
    <property type="match status" value="1"/>
</dbReference>
<dbReference type="GO" id="GO:0016605">
    <property type="term" value="C:PML body"/>
    <property type="evidence" value="ECO:0007669"/>
    <property type="project" value="UniProtKB-SubCell"/>
</dbReference>
<keyword evidence="5" id="KW-0479">Metal-binding</keyword>
<feature type="domain" description="Endonuclease/exonuclease/phosphatase" evidence="12">
    <location>
        <begin position="27"/>
        <end position="274"/>
    </location>
</feature>
<dbReference type="GO" id="GO:0070260">
    <property type="term" value="F:5'-tyrosyl-DNA phosphodiesterase activity"/>
    <property type="evidence" value="ECO:0007669"/>
    <property type="project" value="TreeGrafter"/>
</dbReference>
<protein>
    <submittedName>
        <fullName evidence="14">Uncharacterized protein LOC111132064</fullName>
    </submittedName>
</protein>
<evidence type="ECO:0000259" key="12">
    <source>
        <dbReference type="Pfam" id="PF03372"/>
    </source>
</evidence>
<comment type="subcellular location">
    <subcellularLocation>
        <location evidence="3">Nucleus</location>
        <location evidence="3">PML body</location>
    </subcellularLocation>
</comment>
<evidence type="ECO:0000256" key="5">
    <source>
        <dbReference type="ARBA" id="ARBA00022723"/>
    </source>
</evidence>
<dbReference type="GO" id="GO:0004518">
    <property type="term" value="F:nuclease activity"/>
    <property type="evidence" value="ECO:0007669"/>
    <property type="project" value="UniProtKB-KW"/>
</dbReference>
<dbReference type="GO" id="GO:0003697">
    <property type="term" value="F:single-stranded DNA binding"/>
    <property type="evidence" value="ECO:0007669"/>
    <property type="project" value="TreeGrafter"/>
</dbReference>
<evidence type="ECO:0000256" key="11">
    <source>
        <dbReference type="SAM" id="SignalP"/>
    </source>
</evidence>
<dbReference type="GeneID" id="111132064"/>
<keyword evidence="6" id="KW-0227">DNA damage</keyword>
<gene>
    <name evidence="14" type="primary">LOC111132064</name>
</gene>
<accession>A0A8B8E7J8</accession>
<dbReference type="Pfam" id="PF03372">
    <property type="entry name" value="Exo_endo_phos"/>
    <property type="match status" value="1"/>
</dbReference>
<sequence length="366" mass="41659">MFPERIFLTGALLLLCNSVHGFTSKLLTYNTFLITSSQGYEKRTAHIANNIDSTGADIICLQEVWEERDVKAIVNANKENYPFTFSGLHSDTHALLASTSSRPRCVEPQVFRVLFRGLINGCFSNEGTYISNLQCLLDKAEYFDLSRQCISCLTLTGFEYGTLLKNCFLSKSKSNLPGLLLLSKRILIDPKLTYFEPEKTIFNRAYISFKDEYAGDIRCTHQTAEFKDGYLEKNLMTKYGSWEKQNFDETMELVKSFSNHVGPEIILGDLNTGPFTPIQGNEGYFMDSYNFYKNSGFMPSLDSVCTFCLENPLADDDVNSLIDHVLVRFSPTQYRRTAERVFQDRLPGENFPPSDHYGVQLTLEEL</sequence>
<keyword evidence="10" id="KW-0539">Nucleus</keyword>
<evidence type="ECO:0000313" key="13">
    <source>
        <dbReference type="Proteomes" id="UP000694844"/>
    </source>
</evidence>
<evidence type="ECO:0000256" key="7">
    <source>
        <dbReference type="ARBA" id="ARBA00022801"/>
    </source>
</evidence>
<evidence type="ECO:0000256" key="1">
    <source>
        <dbReference type="ARBA" id="ARBA00001936"/>
    </source>
</evidence>
<keyword evidence="7" id="KW-0378">Hydrolase</keyword>
<dbReference type="GO" id="GO:0046872">
    <property type="term" value="F:metal ion binding"/>
    <property type="evidence" value="ECO:0007669"/>
    <property type="project" value="UniProtKB-KW"/>
</dbReference>
<dbReference type="InterPro" id="IPR005135">
    <property type="entry name" value="Endo/exonuclease/phosphatase"/>
</dbReference>
<evidence type="ECO:0000256" key="3">
    <source>
        <dbReference type="ARBA" id="ARBA00004322"/>
    </source>
</evidence>
<dbReference type="InterPro" id="IPR036691">
    <property type="entry name" value="Endo/exonu/phosph_ase_sf"/>
</dbReference>
<evidence type="ECO:0000256" key="10">
    <source>
        <dbReference type="ARBA" id="ARBA00023242"/>
    </source>
</evidence>
<keyword evidence="4" id="KW-0540">Nuclease</keyword>
<keyword evidence="13" id="KW-1185">Reference proteome</keyword>
<dbReference type="InterPro" id="IPR051547">
    <property type="entry name" value="TDP2-like"/>
</dbReference>
<comment type="cofactor">
    <cofactor evidence="2">
        <name>Mg(2+)</name>
        <dbReference type="ChEBI" id="CHEBI:18420"/>
    </cofactor>
</comment>
<evidence type="ECO:0000256" key="6">
    <source>
        <dbReference type="ARBA" id="ARBA00022763"/>
    </source>
</evidence>
<feature type="chain" id="PRO_5034893909" evidence="11">
    <location>
        <begin position="22"/>
        <end position="366"/>
    </location>
</feature>
<dbReference type="Gene3D" id="3.60.10.10">
    <property type="entry name" value="Endonuclease/exonuclease/phosphatase"/>
    <property type="match status" value="2"/>
</dbReference>
<dbReference type="AlphaFoldDB" id="A0A8B8E7J8"/>
<dbReference type="KEGG" id="cvn:111132064"/>
<dbReference type="GO" id="GO:0005737">
    <property type="term" value="C:cytoplasm"/>
    <property type="evidence" value="ECO:0007669"/>
    <property type="project" value="TreeGrafter"/>
</dbReference>
<dbReference type="OrthoDB" id="6128907at2759"/>
<comment type="cofactor">
    <cofactor evidence="1">
        <name>Mn(2+)</name>
        <dbReference type="ChEBI" id="CHEBI:29035"/>
    </cofactor>
</comment>
<feature type="signal peptide" evidence="11">
    <location>
        <begin position="1"/>
        <end position="21"/>
    </location>
</feature>
<dbReference type="GO" id="GO:0006302">
    <property type="term" value="P:double-strand break repair"/>
    <property type="evidence" value="ECO:0007669"/>
    <property type="project" value="TreeGrafter"/>
</dbReference>
<evidence type="ECO:0000256" key="9">
    <source>
        <dbReference type="ARBA" id="ARBA00023204"/>
    </source>
</evidence>
<dbReference type="Proteomes" id="UP000694844">
    <property type="component" value="Chromosome 5"/>
</dbReference>
<keyword evidence="9" id="KW-0234">DNA repair</keyword>
<dbReference type="PANTHER" id="PTHR15822:SF4">
    <property type="entry name" value="TYROSYL-DNA PHOSPHODIESTERASE 2"/>
    <property type="match status" value="1"/>
</dbReference>
<evidence type="ECO:0000313" key="14">
    <source>
        <dbReference type="RefSeq" id="XP_022335421.1"/>
    </source>
</evidence>